<accession>A0ABS0LRM3</accession>
<organism evidence="1 2">
    <name type="scientific">Facklamia lactis</name>
    <dbReference type="NCBI Taxonomy" id="2749967"/>
    <lineage>
        <taxon>Bacteria</taxon>
        <taxon>Bacillati</taxon>
        <taxon>Bacillota</taxon>
        <taxon>Bacilli</taxon>
        <taxon>Lactobacillales</taxon>
        <taxon>Aerococcaceae</taxon>
        <taxon>Facklamia</taxon>
    </lineage>
</organism>
<sequence>MGYFTNDQYAYYGDTMAKIADVNLIKWLLKNKSGYRIAKDTGISQSAFVSFKCSTKIHELYFSSLTANLEKLTSGISFISAITLIVLTNSSYRY</sequence>
<reference evidence="1 2" key="1">
    <citation type="submission" date="2020-07" db="EMBL/GenBank/DDBJ databases">
        <title>Facklamia lactis sp. nov., isolated from raw milk.</title>
        <authorList>
            <person name="Doll E.V."/>
            <person name="Huptas C."/>
            <person name="Staib L."/>
            <person name="Wenning M."/>
            <person name="Scherer S."/>
        </authorList>
    </citation>
    <scope>NUCLEOTIDE SEQUENCE [LARGE SCALE GENOMIC DNA]</scope>
    <source>
        <strain evidence="1 2">DSM 111018</strain>
    </source>
</reference>
<comment type="caution">
    <text evidence="1">The sequence shown here is derived from an EMBL/GenBank/DDBJ whole genome shotgun (WGS) entry which is preliminary data.</text>
</comment>
<name>A0ABS0LRM3_9LACT</name>
<keyword evidence="2" id="KW-1185">Reference proteome</keyword>
<dbReference type="Proteomes" id="UP000721415">
    <property type="component" value="Unassembled WGS sequence"/>
</dbReference>
<evidence type="ECO:0000313" key="2">
    <source>
        <dbReference type="Proteomes" id="UP000721415"/>
    </source>
</evidence>
<protein>
    <recommendedName>
        <fullName evidence="3">HTH cro/C1-type domain-containing protein</fullName>
    </recommendedName>
</protein>
<evidence type="ECO:0000313" key="1">
    <source>
        <dbReference type="EMBL" id="MBG9985996.1"/>
    </source>
</evidence>
<evidence type="ECO:0008006" key="3">
    <source>
        <dbReference type="Google" id="ProtNLM"/>
    </source>
</evidence>
<proteinExistence type="predicted"/>
<dbReference type="EMBL" id="JACBXQ010000002">
    <property type="protein sequence ID" value="MBG9985996.1"/>
    <property type="molecule type" value="Genomic_DNA"/>
</dbReference>
<gene>
    <name evidence="1" type="ORF">HZY91_03700</name>
</gene>